<dbReference type="EMBL" id="QGKW02001660">
    <property type="protein sequence ID" value="KAF2581736.1"/>
    <property type="molecule type" value="Genomic_DNA"/>
</dbReference>
<dbReference type="AlphaFoldDB" id="A0A8S9JJR9"/>
<evidence type="ECO:0000313" key="1">
    <source>
        <dbReference type="EMBL" id="KAF2581736.1"/>
    </source>
</evidence>
<accession>A0A8S9JJR9</accession>
<protein>
    <submittedName>
        <fullName evidence="1">Uncharacterized protein</fullName>
    </submittedName>
</protein>
<name>A0A8S9JJR9_BRACR</name>
<organism evidence="1 2">
    <name type="scientific">Brassica cretica</name>
    <name type="common">Mustard</name>
    <dbReference type="NCBI Taxonomy" id="69181"/>
    <lineage>
        <taxon>Eukaryota</taxon>
        <taxon>Viridiplantae</taxon>
        <taxon>Streptophyta</taxon>
        <taxon>Embryophyta</taxon>
        <taxon>Tracheophyta</taxon>
        <taxon>Spermatophyta</taxon>
        <taxon>Magnoliopsida</taxon>
        <taxon>eudicotyledons</taxon>
        <taxon>Gunneridae</taxon>
        <taxon>Pentapetalae</taxon>
        <taxon>rosids</taxon>
        <taxon>malvids</taxon>
        <taxon>Brassicales</taxon>
        <taxon>Brassicaceae</taxon>
        <taxon>Brassiceae</taxon>
        <taxon>Brassica</taxon>
    </lineage>
</organism>
<evidence type="ECO:0000313" key="2">
    <source>
        <dbReference type="Proteomes" id="UP000712281"/>
    </source>
</evidence>
<comment type="caution">
    <text evidence="1">The sequence shown here is derived from an EMBL/GenBank/DDBJ whole genome shotgun (WGS) entry which is preliminary data.</text>
</comment>
<dbReference type="Proteomes" id="UP000712281">
    <property type="component" value="Unassembled WGS sequence"/>
</dbReference>
<reference evidence="1" key="1">
    <citation type="submission" date="2019-12" db="EMBL/GenBank/DDBJ databases">
        <title>Genome sequencing and annotation of Brassica cretica.</title>
        <authorList>
            <person name="Studholme D.J."/>
            <person name="Sarris P.F."/>
        </authorList>
    </citation>
    <scope>NUCLEOTIDE SEQUENCE</scope>
    <source>
        <strain evidence="1">PFS-001/15</strain>
        <tissue evidence="1">Leaf</tissue>
    </source>
</reference>
<sequence length="89" mass="10271">MTPTESIASCNAVRILTHEEFAAKHPHPPRPVYVRIDRHDDTPIDRQRETVINRQPQASIDRRAPLTYRVQMPKIDVASLNELRPKPNP</sequence>
<proteinExistence type="predicted"/>
<gene>
    <name evidence="1" type="ORF">F2Q68_00004422</name>
</gene>